<dbReference type="EMBL" id="BGZK01000812">
    <property type="protein sequence ID" value="GBP61371.1"/>
    <property type="molecule type" value="Genomic_DNA"/>
</dbReference>
<feature type="compositionally biased region" description="Low complexity" evidence="1">
    <location>
        <begin position="72"/>
        <end position="87"/>
    </location>
</feature>
<feature type="compositionally biased region" description="Basic residues" evidence="1">
    <location>
        <begin position="1"/>
        <end position="14"/>
    </location>
</feature>
<accession>A0A4C1XBU7</accession>
<dbReference type="AlphaFoldDB" id="A0A4C1XBU7"/>
<sequence>MLAGKSKYRVRRLKVITSKTVKSSSEPQLGATGNQTSRNRGRGLSQRRSGGRRGGRSHDPDQDSTTGVITNRRSQNQSSGSRGRGLSQRGGGIHFGRRPRGRDSESTTDRITNRTSDHSTDSSSNESDTDSSEKQPYKKPKTRTWIHKDLTIEVPLFPEGNYSSFREKTPLEMVEQSQ</sequence>
<evidence type="ECO:0000313" key="2">
    <source>
        <dbReference type="EMBL" id="GBP61371.1"/>
    </source>
</evidence>
<keyword evidence="3" id="KW-1185">Reference proteome</keyword>
<reference evidence="2 3" key="1">
    <citation type="journal article" date="2019" name="Commun. Biol.">
        <title>The bagworm genome reveals a unique fibroin gene that provides high tensile strength.</title>
        <authorList>
            <person name="Kono N."/>
            <person name="Nakamura H."/>
            <person name="Ohtoshi R."/>
            <person name="Tomita M."/>
            <person name="Numata K."/>
            <person name="Arakawa K."/>
        </authorList>
    </citation>
    <scope>NUCLEOTIDE SEQUENCE [LARGE SCALE GENOMIC DNA]</scope>
</reference>
<dbReference type="Proteomes" id="UP000299102">
    <property type="component" value="Unassembled WGS sequence"/>
</dbReference>
<name>A0A4C1XBU7_EUMVA</name>
<gene>
    <name evidence="2" type="ORF">EVAR_50853_1</name>
</gene>
<feature type="compositionally biased region" description="Basic and acidic residues" evidence="1">
    <location>
        <begin position="101"/>
        <end position="120"/>
    </location>
</feature>
<evidence type="ECO:0000256" key="1">
    <source>
        <dbReference type="SAM" id="MobiDB-lite"/>
    </source>
</evidence>
<feature type="region of interest" description="Disordered" evidence="1">
    <location>
        <begin position="156"/>
        <end position="178"/>
    </location>
</feature>
<organism evidence="2 3">
    <name type="scientific">Eumeta variegata</name>
    <name type="common">Bagworm moth</name>
    <name type="synonym">Eumeta japonica</name>
    <dbReference type="NCBI Taxonomy" id="151549"/>
    <lineage>
        <taxon>Eukaryota</taxon>
        <taxon>Metazoa</taxon>
        <taxon>Ecdysozoa</taxon>
        <taxon>Arthropoda</taxon>
        <taxon>Hexapoda</taxon>
        <taxon>Insecta</taxon>
        <taxon>Pterygota</taxon>
        <taxon>Neoptera</taxon>
        <taxon>Endopterygota</taxon>
        <taxon>Lepidoptera</taxon>
        <taxon>Glossata</taxon>
        <taxon>Ditrysia</taxon>
        <taxon>Tineoidea</taxon>
        <taxon>Psychidae</taxon>
        <taxon>Oiketicinae</taxon>
        <taxon>Eumeta</taxon>
    </lineage>
</organism>
<protein>
    <submittedName>
        <fullName evidence="2">Uncharacterized protein</fullName>
    </submittedName>
</protein>
<comment type="caution">
    <text evidence="2">The sequence shown here is derived from an EMBL/GenBank/DDBJ whole genome shotgun (WGS) entry which is preliminary data.</text>
</comment>
<evidence type="ECO:0000313" key="3">
    <source>
        <dbReference type="Proteomes" id="UP000299102"/>
    </source>
</evidence>
<feature type="compositionally biased region" description="Low complexity" evidence="1">
    <location>
        <begin position="15"/>
        <end position="25"/>
    </location>
</feature>
<feature type="region of interest" description="Disordered" evidence="1">
    <location>
        <begin position="1"/>
        <end position="143"/>
    </location>
</feature>
<proteinExistence type="predicted"/>